<evidence type="ECO:0000256" key="1">
    <source>
        <dbReference type="ARBA" id="ARBA00001974"/>
    </source>
</evidence>
<dbReference type="PANTHER" id="PTHR48083:SF20">
    <property type="entry name" value="LONG-CHAIN SPECIFIC ACYL-COA DEHYDROGENASE, MITOCHONDRIAL"/>
    <property type="match status" value="1"/>
</dbReference>
<name>A0ABP6LAG8_9ACTN</name>
<keyword evidence="5 10" id="KW-0274">FAD</keyword>
<evidence type="ECO:0000256" key="8">
    <source>
        <dbReference type="ARBA" id="ARBA00040394"/>
    </source>
</evidence>
<gene>
    <name evidence="13" type="primary">mbtN</name>
    <name evidence="13" type="ORF">GCM10010528_16680</name>
</gene>
<dbReference type="SUPFAM" id="SSF56645">
    <property type="entry name" value="Acyl-CoA dehydrogenase NM domain-like"/>
    <property type="match status" value="1"/>
</dbReference>
<dbReference type="InterPro" id="IPR037069">
    <property type="entry name" value="AcylCoA_DH/ox_N_sf"/>
</dbReference>
<evidence type="ECO:0000259" key="12">
    <source>
        <dbReference type="Pfam" id="PF02770"/>
    </source>
</evidence>
<dbReference type="SUPFAM" id="SSF47203">
    <property type="entry name" value="Acyl-CoA dehydrogenase C-terminal domain-like"/>
    <property type="match status" value="1"/>
</dbReference>
<dbReference type="RefSeq" id="WP_290713613.1">
    <property type="nucleotide sequence ID" value="NZ_BAAAVS010000023.1"/>
</dbReference>
<dbReference type="CDD" id="cd00567">
    <property type="entry name" value="ACAD"/>
    <property type="match status" value="1"/>
</dbReference>
<sequence length="400" mass="42321">MSAGLSGVRACTEPLPLAQYRDLLDAAFDDEVTAMVLAAERAERFPRELLVKLGAAGVFRAKWAGTTKPDVAKLFELGYRLGRTASTGIGVGVSLHDSGIATLRRFGKSDYLRALTERAIDGAEVLCIGASEESGGSDLQIVGTEVSAETAGGAAGFRVRGRKKFCSLAPIAGHMIAVGRSVDDGSTHGNNVVVAVPMNSPGVVVGERYRKLSAGPLDTAPVDIDTWVPAQALIARPGTGLAVISWGLAHERLSVAAQVASACDLILGITLARMMDREQFGKRLYDHQALRLRVADLQARVDTLRFALDGIAAAGPMNLRTAAAIKVTAVRLAEEVAGECLHIFGGSGFLTDETPLGRWWKDVKLGRVGGGTDEVLWELVAAAMKPDTEAYENLSAHLIH</sequence>
<dbReference type="Pfam" id="PF00441">
    <property type="entry name" value="Acyl-CoA_dh_1"/>
    <property type="match status" value="1"/>
</dbReference>
<evidence type="ECO:0000256" key="6">
    <source>
        <dbReference type="ARBA" id="ARBA00023002"/>
    </source>
</evidence>
<evidence type="ECO:0000256" key="2">
    <source>
        <dbReference type="ARBA" id="ARBA00005102"/>
    </source>
</evidence>
<evidence type="ECO:0000256" key="7">
    <source>
        <dbReference type="ARBA" id="ARBA00037085"/>
    </source>
</evidence>
<dbReference type="PANTHER" id="PTHR48083">
    <property type="entry name" value="MEDIUM-CHAIN SPECIFIC ACYL-COA DEHYDROGENASE, MITOCHONDRIAL-RELATED"/>
    <property type="match status" value="1"/>
</dbReference>
<evidence type="ECO:0000256" key="10">
    <source>
        <dbReference type="RuleBase" id="RU362125"/>
    </source>
</evidence>
<keyword evidence="6 10" id="KW-0560">Oxidoreductase</keyword>
<feature type="domain" description="Acyl-CoA oxidase/dehydrogenase middle" evidence="12">
    <location>
        <begin position="127"/>
        <end position="224"/>
    </location>
</feature>
<reference evidence="14" key="1">
    <citation type="journal article" date="2019" name="Int. J. Syst. Evol. Microbiol.">
        <title>The Global Catalogue of Microorganisms (GCM) 10K type strain sequencing project: providing services to taxonomists for standard genome sequencing and annotation.</title>
        <authorList>
            <consortium name="The Broad Institute Genomics Platform"/>
            <consortium name="The Broad Institute Genome Sequencing Center for Infectious Disease"/>
            <person name="Wu L."/>
            <person name="Ma J."/>
        </authorList>
    </citation>
    <scope>NUCLEOTIDE SEQUENCE [LARGE SCALE GENOMIC DNA]</scope>
    <source>
        <strain evidence="14">JCM 14234</strain>
    </source>
</reference>
<dbReference type="InterPro" id="IPR036250">
    <property type="entry name" value="AcylCo_DH-like_C"/>
</dbReference>
<dbReference type="InterPro" id="IPR006091">
    <property type="entry name" value="Acyl-CoA_Oxase/DH_mid-dom"/>
</dbReference>
<evidence type="ECO:0000313" key="13">
    <source>
        <dbReference type="EMBL" id="GAA3036660.1"/>
    </source>
</evidence>
<dbReference type="Gene3D" id="1.20.140.10">
    <property type="entry name" value="Butyryl-CoA Dehydrogenase, subunit A, domain 3"/>
    <property type="match status" value="1"/>
</dbReference>
<comment type="caution">
    <text evidence="13">The sequence shown here is derived from an EMBL/GenBank/DDBJ whole genome shotgun (WGS) entry which is preliminary data.</text>
</comment>
<protein>
    <recommendedName>
        <fullName evidence="8">Acyl-[acyl-carrier-protein] dehydrogenase MbtN</fullName>
    </recommendedName>
    <alternativeName>
        <fullName evidence="9">Mycobactin synthase protein N</fullName>
    </alternativeName>
</protein>
<evidence type="ECO:0000259" key="11">
    <source>
        <dbReference type="Pfam" id="PF00441"/>
    </source>
</evidence>
<evidence type="ECO:0000256" key="3">
    <source>
        <dbReference type="ARBA" id="ARBA00009347"/>
    </source>
</evidence>
<keyword evidence="14" id="KW-1185">Reference proteome</keyword>
<dbReference type="EMBL" id="BAAAVS010000023">
    <property type="protein sequence ID" value="GAA3036660.1"/>
    <property type="molecule type" value="Genomic_DNA"/>
</dbReference>
<accession>A0ABP6LAG8</accession>
<evidence type="ECO:0000256" key="5">
    <source>
        <dbReference type="ARBA" id="ARBA00022827"/>
    </source>
</evidence>
<dbReference type="InterPro" id="IPR009100">
    <property type="entry name" value="AcylCoA_DH/oxidase_NM_dom_sf"/>
</dbReference>
<comment type="similarity">
    <text evidence="3 10">Belongs to the acyl-CoA dehydrogenase family.</text>
</comment>
<evidence type="ECO:0000256" key="9">
    <source>
        <dbReference type="ARBA" id="ARBA00042660"/>
    </source>
</evidence>
<dbReference type="InterPro" id="IPR046373">
    <property type="entry name" value="Acyl-CoA_Oxase/DH_mid-dom_sf"/>
</dbReference>
<dbReference type="Pfam" id="PF02770">
    <property type="entry name" value="Acyl-CoA_dh_M"/>
    <property type="match status" value="1"/>
</dbReference>
<proteinExistence type="inferred from homology"/>
<feature type="domain" description="Acyl-CoA dehydrogenase/oxidase C-terminal" evidence="11">
    <location>
        <begin position="238"/>
        <end position="384"/>
    </location>
</feature>
<evidence type="ECO:0000256" key="4">
    <source>
        <dbReference type="ARBA" id="ARBA00022630"/>
    </source>
</evidence>
<comment type="function">
    <text evidence="7">Catalyzes the dehydrogenation at the alpha-beta position of ACP-bound acyl chains. This results in the introduction of a double bond in the lipidic chain, which is further transferred to the epsilon-amino group of lysine residue in the mycobactin core by MbtK.</text>
</comment>
<comment type="cofactor">
    <cofactor evidence="1 10">
        <name>FAD</name>
        <dbReference type="ChEBI" id="CHEBI:57692"/>
    </cofactor>
</comment>
<dbReference type="InterPro" id="IPR009075">
    <property type="entry name" value="AcylCo_DH/oxidase_C"/>
</dbReference>
<dbReference type="InterPro" id="IPR050741">
    <property type="entry name" value="Acyl-CoA_dehydrogenase"/>
</dbReference>
<dbReference type="Proteomes" id="UP001501035">
    <property type="component" value="Unassembled WGS sequence"/>
</dbReference>
<keyword evidence="4 10" id="KW-0285">Flavoprotein</keyword>
<comment type="pathway">
    <text evidence="2">Siderophore biosynthesis; mycobactin biosynthesis.</text>
</comment>
<organism evidence="13 14">
    <name type="scientific">Gordonia defluvii</name>
    <dbReference type="NCBI Taxonomy" id="283718"/>
    <lineage>
        <taxon>Bacteria</taxon>
        <taxon>Bacillati</taxon>
        <taxon>Actinomycetota</taxon>
        <taxon>Actinomycetes</taxon>
        <taxon>Mycobacteriales</taxon>
        <taxon>Gordoniaceae</taxon>
        <taxon>Gordonia</taxon>
    </lineage>
</organism>
<evidence type="ECO:0000313" key="14">
    <source>
        <dbReference type="Proteomes" id="UP001501035"/>
    </source>
</evidence>
<dbReference type="Gene3D" id="2.40.110.10">
    <property type="entry name" value="Butyryl-CoA Dehydrogenase, subunit A, domain 2"/>
    <property type="match status" value="1"/>
</dbReference>
<dbReference type="Gene3D" id="1.10.540.10">
    <property type="entry name" value="Acyl-CoA dehydrogenase/oxidase, N-terminal domain"/>
    <property type="match status" value="1"/>
</dbReference>